<dbReference type="RefSeq" id="WP_284238209.1">
    <property type="nucleotide sequence ID" value="NZ_BSSQ01000006.1"/>
</dbReference>
<evidence type="ECO:0000256" key="2">
    <source>
        <dbReference type="ARBA" id="ARBA00023015"/>
    </source>
</evidence>
<dbReference type="SUPFAM" id="SSF46785">
    <property type="entry name" value="Winged helix' DNA-binding domain"/>
    <property type="match status" value="1"/>
</dbReference>
<evidence type="ECO:0000313" key="6">
    <source>
        <dbReference type="EMBL" id="GLX67466.1"/>
    </source>
</evidence>
<feature type="domain" description="HTH lysR-type" evidence="5">
    <location>
        <begin position="1"/>
        <end position="58"/>
    </location>
</feature>
<dbReference type="CDD" id="cd05466">
    <property type="entry name" value="PBP2_LTTR_substrate"/>
    <property type="match status" value="1"/>
</dbReference>
<evidence type="ECO:0000256" key="3">
    <source>
        <dbReference type="ARBA" id="ARBA00023125"/>
    </source>
</evidence>
<dbReference type="InterPro" id="IPR036390">
    <property type="entry name" value="WH_DNA-bd_sf"/>
</dbReference>
<dbReference type="PRINTS" id="PR00039">
    <property type="entry name" value="HTHLYSR"/>
</dbReference>
<accession>A0ABQ6GDU7</accession>
<dbReference type="InterPro" id="IPR036388">
    <property type="entry name" value="WH-like_DNA-bd_sf"/>
</dbReference>
<dbReference type="PANTHER" id="PTHR30126">
    <property type="entry name" value="HTH-TYPE TRANSCRIPTIONAL REGULATOR"/>
    <property type="match status" value="1"/>
</dbReference>
<dbReference type="Pfam" id="PF03466">
    <property type="entry name" value="LysR_substrate"/>
    <property type="match status" value="1"/>
</dbReference>
<evidence type="ECO:0000259" key="5">
    <source>
        <dbReference type="PROSITE" id="PS50931"/>
    </source>
</evidence>
<reference evidence="6 7" key="1">
    <citation type="submission" date="2023-03" db="EMBL/GenBank/DDBJ databases">
        <title>Draft genome sequence of the bacteria which degrade cell wall of Tricholomamatutake.</title>
        <authorList>
            <person name="Konishi Y."/>
            <person name="Fukuta Y."/>
            <person name="Shirasaka N."/>
        </authorList>
    </citation>
    <scope>NUCLEOTIDE SEQUENCE [LARGE SCALE GENOMIC DNA]</scope>
    <source>
        <strain evidence="7">mu1</strain>
    </source>
</reference>
<keyword evidence="3" id="KW-0238">DNA-binding</keyword>
<organism evidence="6 7">
    <name type="scientific">Paenibacillus glycanilyticus</name>
    <dbReference type="NCBI Taxonomy" id="126569"/>
    <lineage>
        <taxon>Bacteria</taxon>
        <taxon>Bacillati</taxon>
        <taxon>Bacillota</taxon>
        <taxon>Bacilli</taxon>
        <taxon>Bacillales</taxon>
        <taxon>Paenibacillaceae</taxon>
        <taxon>Paenibacillus</taxon>
    </lineage>
</organism>
<name>A0ABQ6GDU7_9BACL</name>
<dbReference type="PROSITE" id="PS50931">
    <property type="entry name" value="HTH_LYSR"/>
    <property type="match status" value="1"/>
</dbReference>
<dbReference type="SUPFAM" id="SSF53850">
    <property type="entry name" value="Periplasmic binding protein-like II"/>
    <property type="match status" value="1"/>
</dbReference>
<proteinExistence type="inferred from homology"/>
<evidence type="ECO:0000256" key="1">
    <source>
        <dbReference type="ARBA" id="ARBA00009437"/>
    </source>
</evidence>
<gene>
    <name evidence="6" type="ORF">MU1_18110</name>
</gene>
<dbReference type="Pfam" id="PF00126">
    <property type="entry name" value="HTH_1"/>
    <property type="match status" value="1"/>
</dbReference>
<keyword evidence="2" id="KW-0805">Transcription regulation</keyword>
<dbReference type="Gene3D" id="3.40.190.290">
    <property type="match status" value="1"/>
</dbReference>
<dbReference type="Gene3D" id="1.10.10.10">
    <property type="entry name" value="Winged helix-like DNA-binding domain superfamily/Winged helix DNA-binding domain"/>
    <property type="match status" value="1"/>
</dbReference>
<protein>
    <submittedName>
        <fullName evidence="6">Transcriptional regulator</fullName>
    </submittedName>
</protein>
<evidence type="ECO:0000313" key="7">
    <source>
        <dbReference type="Proteomes" id="UP001157114"/>
    </source>
</evidence>
<sequence>MNLEQLHHIVETARRKSLARAAESLHISQSGLSQSITAFEKYLGFPIFKRSRIGAEVMPSGKRIIQLATHVLELLDEMKQEAQDQVQLLNNKISLAGIPGVMGSFMKIAGYLKSKHEGISIEISEKGSIQSIKEIEEEQLDAAFIAVTESLLVSLASYTFHKVSEGRMIIGAGKNSPIAARSSSITPEELLKHPFVLYEDDFVHWFIDDFQQKYGKVNVLFSSNNVEAVSKAVIEWNAVTIGHDYTFFEHPLVTRKEIVPLELEGYQQSLVSFGWLIGAHKKTHLLEECMALFEDVRRLEDYDPNHV</sequence>
<keyword evidence="7" id="KW-1185">Reference proteome</keyword>
<dbReference type="InterPro" id="IPR000847">
    <property type="entry name" value="LysR_HTH_N"/>
</dbReference>
<evidence type="ECO:0000256" key="4">
    <source>
        <dbReference type="ARBA" id="ARBA00023163"/>
    </source>
</evidence>
<keyword evidence="4" id="KW-0804">Transcription</keyword>
<comment type="similarity">
    <text evidence="1">Belongs to the LysR transcriptional regulatory family.</text>
</comment>
<dbReference type="PANTHER" id="PTHR30126:SF40">
    <property type="entry name" value="HTH-TYPE TRANSCRIPTIONAL REGULATOR GLTR"/>
    <property type="match status" value="1"/>
</dbReference>
<dbReference type="EMBL" id="BSSQ01000006">
    <property type="protein sequence ID" value="GLX67466.1"/>
    <property type="molecule type" value="Genomic_DNA"/>
</dbReference>
<dbReference type="Proteomes" id="UP001157114">
    <property type="component" value="Unassembled WGS sequence"/>
</dbReference>
<dbReference type="InterPro" id="IPR005119">
    <property type="entry name" value="LysR_subst-bd"/>
</dbReference>
<comment type="caution">
    <text evidence="6">The sequence shown here is derived from an EMBL/GenBank/DDBJ whole genome shotgun (WGS) entry which is preliminary data.</text>
</comment>